<evidence type="ECO:0000313" key="2">
    <source>
        <dbReference type="EMBL" id="AUX24376.1"/>
    </source>
</evidence>
<sequence>MAFGVGCNCRVAAPRGAAARHCSLNTGLLHLGGTMRPVMAWLIGLWVAVTDAMPAPRPRTAPYQEPISFESGTRAGRPKRRAASCSESPEASALYALAPSS</sequence>
<evidence type="ECO:0000256" key="1">
    <source>
        <dbReference type="SAM" id="MobiDB-lite"/>
    </source>
</evidence>
<organism evidence="2 3">
    <name type="scientific">Sorangium cellulosum</name>
    <name type="common">Polyangium cellulosum</name>
    <dbReference type="NCBI Taxonomy" id="56"/>
    <lineage>
        <taxon>Bacteria</taxon>
        <taxon>Pseudomonadati</taxon>
        <taxon>Myxococcota</taxon>
        <taxon>Polyangia</taxon>
        <taxon>Polyangiales</taxon>
        <taxon>Polyangiaceae</taxon>
        <taxon>Sorangium</taxon>
    </lineage>
</organism>
<gene>
    <name evidence="2" type="ORF">SOCEGT47_049130</name>
</gene>
<protein>
    <submittedName>
        <fullName evidence="2">Uncharacterized protein</fullName>
    </submittedName>
</protein>
<dbReference type="EMBL" id="CP012670">
    <property type="protein sequence ID" value="AUX24376.1"/>
    <property type="molecule type" value="Genomic_DNA"/>
</dbReference>
<proteinExistence type="predicted"/>
<dbReference type="AlphaFoldDB" id="A0A4P2Q5M3"/>
<dbReference type="Proteomes" id="UP000295781">
    <property type="component" value="Chromosome"/>
</dbReference>
<feature type="region of interest" description="Disordered" evidence="1">
    <location>
        <begin position="57"/>
        <end position="87"/>
    </location>
</feature>
<evidence type="ECO:0000313" key="3">
    <source>
        <dbReference type="Proteomes" id="UP000295781"/>
    </source>
</evidence>
<reference evidence="2 3" key="1">
    <citation type="submission" date="2015-09" db="EMBL/GenBank/DDBJ databases">
        <title>Sorangium comparison.</title>
        <authorList>
            <person name="Zaburannyi N."/>
            <person name="Bunk B."/>
            <person name="Overmann J."/>
            <person name="Mueller R."/>
        </authorList>
    </citation>
    <scope>NUCLEOTIDE SEQUENCE [LARGE SCALE GENOMIC DNA]</scope>
    <source>
        <strain evidence="2 3">So ceGT47</strain>
    </source>
</reference>
<name>A0A4P2Q5M3_SORCE</name>
<accession>A0A4P2Q5M3</accession>